<feature type="chain" id="PRO_5003981518" evidence="1">
    <location>
        <begin position="26"/>
        <end position="71"/>
    </location>
</feature>
<accession>L7M3R1</accession>
<sequence>MNYFNACFIISTLFFVSTDWQPASNIIVEAGRVIFGKEGCWRYDCSTNECYQHGCECPAGILQLFGIKNCR</sequence>
<name>L7M3R1_RHIPC</name>
<dbReference type="EMBL" id="GACK01007251">
    <property type="protein sequence ID" value="JAA57783.1"/>
    <property type="molecule type" value="mRNA"/>
</dbReference>
<reference evidence="2" key="2">
    <citation type="journal article" date="2015" name="J. Proteomics">
        <title>Sexual differences in the sialomes of the zebra tick, Rhipicephalus pulchellus.</title>
        <authorList>
            <person name="Tan A.W."/>
            <person name="Francischetti I.M."/>
            <person name="Slovak M."/>
            <person name="Kini R.M."/>
            <person name="Ribeiro J.M."/>
        </authorList>
    </citation>
    <scope>NUCLEOTIDE SEQUENCE</scope>
    <source>
        <tissue evidence="2">Salivary gland</tissue>
    </source>
</reference>
<feature type="signal peptide" evidence="1">
    <location>
        <begin position="1"/>
        <end position="25"/>
    </location>
</feature>
<reference evidence="2" key="1">
    <citation type="submission" date="2012-11" db="EMBL/GenBank/DDBJ databases">
        <authorList>
            <person name="Lucero-Rivera Y.E."/>
            <person name="Tovar-Ramirez D."/>
        </authorList>
    </citation>
    <scope>NUCLEOTIDE SEQUENCE</scope>
    <source>
        <tissue evidence="2">Salivary gland</tissue>
    </source>
</reference>
<dbReference type="AlphaFoldDB" id="L7M3R1"/>
<proteinExistence type="evidence at transcript level"/>
<organism evidence="2">
    <name type="scientific">Rhipicephalus pulchellus</name>
    <name type="common">Yellow backed tick</name>
    <name type="synonym">Dermacentor pulchellus</name>
    <dbReference type="NCBI Taxonomy" id="72859"/>
    <lineage>
        <taxon>Eukaryota</taxon>
        <taxon>Metazoa</taxon>
        <taxon>Ecdysozoa</taxon>
        <taxon>Arthropoda</taxon>
        <taxon>Chelicerata</taxon>
        <taxon>Arachnida</taxon>
        <taxon>Acari</taxon>
        <taxon>Parasitiformes</taxon>
        <taxon>Ixodida</taxon>
        <taxon>Ixodoidea</taxon>
        <taxon>Ixodidae</taxon>
        <taxon>Rhipicephalinae</taxon>
        <taxon>Rhipicephalus</taxon>
        <taxon>Rhipicephalus</taxon>
    </lineage>
</organism>
<evidence type="ECO:0000256" key="1">
    <source>
        <dbReference type="SAM" id="SignalP"/>
    </source>
</evidence>
<protein>
    <submittedName>
        <fullName evidence="2">Putative secreted salivary protein</fullName>
    </submittedName>
</protein>
<evidence type="ECO:0000313" key="2">
    <source>
        <dbReference type="EMBL" id="JAA57783.1"/>
    </source>
</evidence>
<keyword evidence="1" id="KW-0732">Signal</keyword>